<dbReference type="EMBL" id="LZDS01000028">
    <property type="protein sequence ID" value="OBX27721.1"/>
    <property type="molecule type" value="Genomic_DNA"/>
</dbReference>
<gene>
    <name evidence="6" type="ORF">A9J31_08545</name>
</gene>
<dbReference type="FunFam" id="3.30.70.270:FF:000001">
    <property type="entry name" value="Diguanylate cyclase domain protein"/>
    <property type="match status" value="1"/>
</dbReference>
<dbReference type="NCBIfam" id="TIGR00254">
    <property type="entry name" value="GGDEF"/>
    <property type="match status" value="1"/>
</dbReference>
<dbReference type="SMART" id="SM00267">
    <property type="entry name" value="GGDEF"/>
    <property type="match status" value="1"/>
</dbReference>
<evidence type="ECO:0000256" key="4">
    <source>
        <dbReference type="SAM" id="Phobius"/>
    </source>
</evidence>
<dbReference type="PANTHER" id="PTHR45138:SF9">
    <property type="entry name" value="DIGUANYLATE CYCLASE DGCM-RELATED"/>
    <property type="match status" value="1"/>
</dbReference>
<comment type="catalytic activity">
    <reaction evidence="3">
        <text>2 GTP = 3',3'-c-di-GMP + 2 diphosphate</text>
        <dbReference type="Rhea" id="RHEA:24898"/>
        <dbReference type="ChEBI" id="CHEBI:33019"/>
        <dbReference type="ChEBI" id="CHEBI:37565"/>
        <dbReference type="ChEBI" id="CHEBI:58805"/>
        <dbReference type="EC" id="2.7.7.65"/>
    </reaction>
</comment>
<dbReference type="Proteomes" id="UP000185753">
    <property type="component" value="Unassembled WGS sequence"/>
</dbReference>
<evidence type="ECO:0000256" key="1">
    <source>
        <dbReference type="ARBA" id="ARBA00001946"/>
    </source>
</evidence>
<dbReference type="SUPFAM" id="SSF55073">
    <property type="entry name" value="Nucleotide cyclase"/>
    <property type="match status" value="1"/>
</dbReference>
<dbReference type="PROSITE" id="PS50887">
    <property type="entry name" value="GGDEF"/>
    <property type="match status" value="1"/>
</dbReference>
<reference evidence="7" key="1">
    <citation type="submission" date="2016-06" db="EMBL/GenBank/DDBJ databases">
        <authorList>
            <person name="Radolfova-Krizova L."/>
            <person name="Nemec A."/>
        </authorList>
    </citation>
    <scope>NUCLEOTIDE SEQUENCE [LARGE SCALE GENOMIC DNA]</scope>
    <source>
        <strain evidence="7">ANC 4275</strain>
    </source>
</reference>
<accession>A0A1A7R766</accession>
<feature type="domain" description="GGDEF" evidence="5">
    <location>
        <begin position="285"/>
        <end position="418"/>
    </location>
</feature>
<feature type="transmembrane region" description="Helical" evidence="4">
    <location>
        <begin position="137"/>
        <end position="154"/>
    </location>
</feature>
<keyword evidence="7" id="KW-1185">Reference proteome</keyword>
<dbReference type="STRING" id="1443941.A9J31_08545"/>
<feature type="transmembrane region" description="Helical" evidence="4">
    <location>
        <begin position="186"/>
        <end position="204"/>
    </location>
</feature>
<protein>
    <recommendedName>
        <fullName evidence="2">diguanylate cyclase</fullName>
        <ecNumber evidence="2">2.7.7.65</ecNumber>
    </recommendedName>
</protein>
<feature type="transmembrane region" description="Helical" evidence="4">
    <location>
        <begin position="106"/>
        <end position="125"/>
    </location>
</feature>
<dbReference type="InterPro" id="IPR043128">
    <property type="entry name" value="Rev_trsase/Diguanyl_cyclase"/>
</dbReference>
<dbReference type="InterPro" id="IPR050469">
    <property type="entry name" value="Diguanylate_Cyclase"/>
</dbReference>
<dbReference type="InterPro" id="IPR029787">
    <property type="entry name" value="Nucleotide_cyclase"/>
</dbReference>
<dbReference type="Gene3D" id="3.30.70.270">
    <property type="match status" value="1"/>
</dbReference>
<dbReference type="RefSeq" id="WP_067766547.1">
    <property type="nucleotide sequence ID" value="NZ_JBLZYA010000019.1"/>
</dbReference>
<dbReference type="Pfam" id="PF00990">
    <property type="entry name" value="GGDEF"/>
    <property type="match status" value="1"/>
</dbReference>
<evidence type="ECO:0000313" key="6">
    <source>
        <dbReference type="EMBL" id="OBX27721.1"/>
    </source>
</evidence>
<evidence type="ECO:0000313" key="7">
    <source>
        <dbReference type="Proteomes" id="UP000185753"/>
    </source>
</evidence>
<feature type="transmembrane region" description="Helical" evidence="4">
    <location>
        <begin position="210"/>
        <end position="229"/>
    </location>
</feature>
<comment type="caution">
    <text evidence="6">The sequence shown here is derived from an EMBL/GenBank/DDBJ whole genome shotgun (WGS) entry which is preliminary data.</text>
</comment>
<dbReference type="CDD" id="cd01949">
    <property type="entry name" value="GGDEF"/>
    <property type="match status" value="1"/>
</dbReference>
<evidence type="ECO:0000256" key="2">
    <source>
        <dbReference type="ARBA" id="ARBA00012528"/>
    </source>
</evidence>
<keyword evidence="4" id="KW-0472">Membrane</keyword>
<dbReference type="GO" id="GO:0052621">
    <property type="term" value="F:diguanylate cyclase activity"/>
    <property type="evidence" value="ECO:0007669"/>
    <property type="project" value="UniProtKB-EC"/>
</dbReference>
<keyword evidence="4" id="KW-0812">Transmembrane</keyword>
<dbReference type="InterPro" id="IPR000160">
    <property type="entry name" value="GGDEF_dom"/>
</dbReference>
<dbReference type="PANTHER" id="PTHR45138">
    <property type="entry name" value="REGULATORY COMPONENTS OF SENSORY TRANSDUCTION SYSTEM"/>
    <property type="match status" value="1"/>
</dbReference>
<dbReference type="AlphaFoldDB" id="A0A1A7R766"/>
<feature type="transmembrane region" description="Helical" evidence="4">
    <location>
        <begin position="160"/>
        <end position="179"/>
    </location>
</feature>
<evidence type="ECO:0000256" key="3">
    <source>
        <dbReference type="ARBA" id="ARBA00034247"/>
    </source>
</evidence>
<organism evidence="6 7">
    <name type="scientific">Acinetobacter gandensis</name>
    <dbReference type="NCBI Taxonomy" id="1443941"/>
    <lineage>
        <taxon>Bacteria</taxon>
        <taxon>Pseudomonadati</taxon>
        <taxon>Pseudomonadota</taxon>
        <taxon>Gammaproteobacteria</taxon>
        <taxon>Moraxellales</taxon>
        <taxon>Moraxellaceae</taxon>
        <taxon>Acinetobacter</taxon>
    </lineage>
</organism>
<keyword evidence="4" id="KW-1133">Transmembrane helix</keyword>
<proteinExistence type="predicted"/>
<name>A0A1A7R766_9GAMM</name>
<evidence type="ECO:0000259" key="5">
    <source>
        <dbReference type="PROSITE" id="PS50887"/>
    </source>
</evidence>
<dbReference type="EC" id="2.7.7.65" evidence="2"/>
<comment type="cofactor">
    <cofactor evidence="1">
        <name>Mg(2+)</name>
        <dbReference type="ChEBI" id="CHEBI:18420"/>
    </cofactor>
</comment>
<sequence length="426" mass="49313">MEGTPNPSHKSVRTPSEILFDSMNQSPVKHTLIKSEACDVHSREHIENALRDPIARIPSQFKSAFHKFLYYNQKKYLQQVNHFAQLAFLIYFWADRYVLPDVEVLSGVIRVIAIIGAFGLNFFLFKYIRRIQLLDMVLPYATCLSAILWFEILLNSSNEAVYTYQYAAVILIVLGNLSIQVHFRPALLSSAMITAAVLFGVWRLNVLSDFIIYLFVYVPILLFSIYICWNNTLNSRKTFLRALLDDWNYHTLRKLAHTDELTQISNRRHFVQSANRKIRETPHTVSTSLLIFDVDHFKQINDAYGHDVGDQVLCCIAEVARREMRHNDMLARFGGEEFIVLLPYTVQADALKIAERLRYKMEQQCLNINDQELTFTISVGVSKLDPKHPKLDQLIKHADIALYEAKHQGRNCVVHYNTMNQSEQLV</sequence>